<dbReference type="SUPFAM" id="SSF46785">
    <property type="entry name" value="Winged helix' DNA-binding domain"/>
    <property type="match status" value="1"/>
</dbReference>
<organism evidence="5 6">
    <name type="scientific">Hartmannibacter diazotrophicus</name>
    <dbReference type="NCBI Taxonomy" id="1482074"/>
    <lineage>
        <taxon>Bacteria</taxon>
        <taxon>Pseudomonadati</taxon>
        <taxon>Pseudomonadota</taxon>
        <taxon>Alphaproteobacteria</taxon>
        <taxon>Hyphomicrobiales</taxon>
        <taxon>Pleomorphomonadaceae</taxon>
        <taxon>Hartmannibacter</taxon>
    </lineage>
</organism>
<gene>
    <name evidence="5" type="primary">bigR_2</name>
    <name evidence="5" type="ORF">HDIA_3710</name>
</gene>
<keyword evidence="2" id="KW-0238">DNA-binding</keyword>
<evidence type="ECO:0000259" key="4">
    <source>
        <dbReference type="PROSITE" id="PS50987"/>
    </source>
</evidence>
<accession>A0A2C9DC02</accession>
<dbReference type="SMART" id="SM00418">
    <property type="entry name" value="HTH_ARSR"/>
    <property type="match status" value="1"/>
</dbReference>
<keyword evidence="1" id="KW-0805">Transcription regulation</keyword>
<dbReference type="EMBL" id="LT960614">
    <property type="protein sequence ID" value="SON57251.1"/>
    <property type="molecule type" value="Genomic_DNA"/>
</dbReference>
<dbReference type="AlphaFoldDB" id="A0A2C9DC02"/>
<keyword evidence="3" id="KW-0804">Transcription</keyword>
<reference evidence="6" key="1">
    <citation type="submission" date="2017-09" db="EMBL/GenBank/DDBJ databases">
        <title>Genome sequence of Nannocystis excedens DSM 71.</title>
        <authorList>
            <person name="Blom J."/>
        </authorList>
    </citation>
    <scope>NUCLEOTIDE SEQUENCE [LARGE SCALE GENOMIC DNA]</scope>
    <source>
        <strain evidence="6">type strain: E19</strain>
    </source>
</reference>
<feature type="domain" description="HTH arsR-type" evidence="4">
    <location>
        <begin position="21"/>
        <end position="115"/>
    </location>
</feature>
<dbReference type="PANTHER" id="PTHR43132:SF2">
    <property type="entry name" value="ARSENICAL RESISTANCE OPERON REPRESSOR ARSR-RELATED"/>
    <property type="match status" value="1"/>
</dbReference>
<dbReference type="InterPro" id="IPR051011">
    <property type="entry name" value="Metal_resp_trans_reg"/>
</dbReference>
<dbReference type="InterPro" id="IPR036390">
    <property type="entry name" value="WH_DNA-bd_sf"/>
</dbReference>
<dbReference type="Gene3D" id="1.10.10.10">
    <property type="entry name" value="Winged helix-like DNA-binding domain superfamily/Winged helix DNA-binding domain"/>
    <property type="match status" value="1"/>
</dbReference>
<dbReference type="InterPro" id="IPR011991">
    <property type="entry name" value="ArsR-like_HTH"/>
</dbReference>
<evidence type="ECO:0000256" key="3">
    <source>
        <dbReference type="ARBA" id="ARBA00023163"/>
    </source>
</evidence>
<dbReference type="PRINTS" id="PR00778">
    <property type="entry name" value="HTHARSR"/>
</dbReference>
<dbReference type="GO" id="GO:0003700">
    <property type="term" value="F:DNA-binding transcription factor activity"/>
    <property type="evidence" value="ECO:0007669"/>
    <property type="project" value="InterPro"/>
</dbReference>
<name>A0A2C9DC02_9HYPH</name>
<sequence>MKLAYQMDNDSHQPLRSEIAEMEKKASDVARLLSALGQSKRLMVLCLLAEKEMSVGALAEAVNLSQSALSQHLARMRDLGIVSTRREAQTIYYCLASAETRKLIEVLYETFCNTGKK</sequence>
<dbReference type="GO" id="GO:0003677">
    <property type="term" value="F:DNA binding"/>
    <property type="evidence" value="ECO:0007669"/>
    <property type="project" value="UniProtKB-KW"/>
</dbReference>
<dbReference type="PANTHER" id="PTHR43132">
    <property type="entry name" value="ARSENICAL RESISTANCE OPERON REPRESSOR ARSR-RELATED"/>
    <property type="match status" value="1"/>
</dbReference>
<protein>
    <submittedName>
        <fullName evidence="5">Biofilm growth-associated repressor</fullName>
    </submittedName>
</protein>
<evidence type="ECO:0000256" key="1">
    <source>
        <dbReference type="ARBA" id="ARBA00023015"/>
    </source>
</evidence>
<proteinExistence type="predicted"/>
<dbReference type="Proteomes" id="UP000223606">
    <property type="component" value="Chromosome 1"/>
</dbReference>
<evidence type="ECO:0000313" key="5">
    <source>
        <dbReference type="EMBL" id="SON57251.1"/>
    </source>
</evidence>
<evidence type="ECO:0000256" key="2">
    <source>
        <dbReference type="ARBA" id="ARBA00023125"/>
    </source>
</evidence>
<dbReference type="KEGG" id="hdi:HDIA_3710"/>
<dbReference type="CDD" id="cd00090">
    <property type="entry name" value="HTH_ARSR"/>
    <property type="match status" value="1"/>
</dbReference>
<keyword evidence="6" id="KW-1185">Reference proteome</keyword>
<dbReference type="InterPro" id="IPR036388">
    <property type="entry name" value="WH-like_DNA-bd_sf"/>
</dbReference>
<dbReference type="NCBIfam" id="NF033788">
    <property type="entry name" value="HTH_metalloreg"/>
    <property type="match status" value="1"/>
</dbReference>
<dbReference type="InterPro" id="IPR001845">
    <property type="entry name" value="HTH_ArsR_DNA-bd_dom"/>
</dbReference>
<dbReference type="Pfam" id="PF01022">
    <property type="entry name" value="HTH_5"/>
    <property type="match status" value="1"/>
</dbReference>
<dbReference type="RefSeq" id="WP_245883964.1">
    <property type="nucleotide sequence ID" value="NZ_LT960614.1"/>
</dbReference>
<dbReference type="PROSITE" id="PS50987">
    <property type="entry name" value="HTH_ARSR_2"/>
    <property type="match status" value="1"/>
</dbReference>
<evidence type="ECO:0000313" key="6">
    <source>
        <dbReference type="Proteomes" id="UP000223606"/>
    </source>
</evidence>